<feature type="signal peptide" evidence="1">
    <location>
        <begin position="1"/>
        <end position="17"/>
    </location>
</feature>
<evidence type="ECO:0008006" key="6">
    <source>
        <dbReference type="Google" id="ProtNLM"/>
    </source>
</evidence>
<dbReference type="STRING" id="3821.A0A151UED3"/>
<feature type="domain" description="Neprosin PEP catalytic" evidence="2">
    <location>
        <begin position="171"/>
        <end position="212"/>
    </location>
</feature>
<evidence type="ECO:0000256" key="1">
    <source>
        <dbReference type="SAM" id="SignalP"/>
    </source>
</evidence>
<evidence type="ECO:0000313" key="4">
    <source>
        <dbReference type="EMBL" id="KYP77643.1"/>
    </source>
</evidence>
<evidence type="ECO:0000259" key="2">
    <source>
        <dbReference type="Pfam" id="PF03080"/>
    </source>
</evidence>
<accession>A0A151UED3</accession>
<dbReference type="Pfam" id="PF14365">
    <property type="entry name" value="Neprosin_AP"/>
    <property type="match status" value="1"/>
</dbReference>
<feature type="domain" description="Neprosin activation peptide" evidence="3">
    <location>
        <begin position="47"/>
        <end position="131"/>
    </location>
</feature>
<reference evidence="4" key="1">
    <citation type="journal article" date="2012" name="Nat. Biotechnol.">
        <title>Draft genome sequence of pigeonpea (Cajanus cajan), an orphan legume crop of resource-poor farmers.</title>
        <authorList>
            <person name="Varshney R.K."/>
            <person name="Chen W."/>
            <person name="Li Y."/>
            <person name="Bharti A.K."/>
            <person name="Saxena R.K."/>
            <person name="Schlueter J.A."/>
            <person name="Donoghue M.T."/>
            <person name="Azam S."/>
            <person name="Fan G."/>
            <person name="Whaley A.M."/>
            <person name="Farmer A.D."/>
            <person name="Sheridan J."/>
            <person name="Iwata A."/>
            <person name="Tuteja R."/>
            <person name="Penmetsa R.V."/>
            <person name="Wu W."/>
            <person name="Upadhyaya H.D."/>
            <person name="Yang S.P."/>
            <person name="Shah T."/>
            <person name="Saxena K.B."/>
            <person name="Michael T."/>
            <person name="McCombie W.R."/>
            <person name="Yang B."/>
            <person name="Zhang G."/>
            <person name="Yang H."/>
            <person name="Wang J."/>
            <person name="Spillane C."/>
            <person name="Cook D.R."/>
            <person name="May G.D."/>
            <person name="Xu X."/>
            <person name="Jackson S.A."/>
        </authorList>
    </citation>
    <scope>NUCLEOTIDE SEQUENCE [LARGE SCALE GENOMIC DNA]</scope>
</reference>
<dbReference type="PANTHER" id="PTHR31589">
    <property type="entry name" value="PROTEIN, PUTATIVE (DUF239)-RELATED-RELATED"/>
    <property type="match status" value="1"/>
</dbReference>
<dbReference type="OMA" id="TTARICY"/>
<organism evidence="4 5">
    <name type="scientific">Cajanus cajan</name>
    <name type="common">Pigeon pea</name>
    <name type="synonym">Cajanus indicus</name>
    <dbReference type="NCBI Taxonomy" id="3821"/>
    <lineage>
        <taxon>Eukaryota</taxon>
        <taxon>Viridiplantae</taxon>
        <taxon>Streptophyta</taxon>
        <taxon>Embryophyta</taxon>
        <taxon>Tracheophyta</taxon>
        <taxon>Spermatophyta</taxon>
        <taxon>Magnoliopsida</taxon>
        <taxon>eudicotyledons</taxon>
        <taxon>Gunneridae</taxon>
        <taxon>Pentapetalae</taxon>
        <taxon>rosids</taxon>
        <taxon>fabids</taxon>
        <taxon>Fabales</taxon>
        <taxon>Fabaceae</taxon>
        <taxon>Papilionoideae</taxon>
        <taxon>50 kb inversion clade</taxon>
        <taxon>NPAAA clade</taxon>
        <taxon>indigoferoid/millettioid clade</taxon>
        <taxon>Phaseoleae</taxon>
        <taxon>Cajanus</taxon>
    </lineage>
</organism>
<dbReference type="AlphaFoldDB" id="A0A151UED3"/>
<dbReference type="InterPro" id="IPR004314">
    <property type="entry name" value="Neprosin"/>
</dbReference>
<dbReference type="EMBL" id="AGCT01028591">
    <property type="protein sequence ID" value="KYP77643.1"/>
    <property type="molecule type" value="Genomic_DNA"/>
</dbReference>
<feature type="chain" id="PRO_5007589682" description="Neprosin activation peptide domain-containing protein" evidence="1">
    <location>
        <begin position="18"/>
        <end position="228"/>
    </location>
</feature>
<dbReference type="PANTHER" id="PTHR31589:SF223">
    <property type="entry name" value="PROTEIN, PUTATIVE (DUF239)-RELATED"/>
    <property type="match status" value="1"/>
</dbReference>
<keyword evidence="1" id="KW-0732">Signal</keyword>
<evidence type="ECO:0000259" key="3">
    <source>
        <dbReference type="Pfam" id="PF14365"/>
    </source>
</evidence>
<evidence type="ECO:0000313" key="5">
    <source>
        <dbReference type="Proteomes" id="UP000075243"/>
    </source>
</evidence>
<dbReference type="InterPro" id="IPR025521">
    <property type="entry name" value="Neprosin_propep"/>
</dbReference>
<sequence length="228" mass="26174">MINTLLLVLCLLNSGASHSVHRIQNIKKEDLELKGQLKHINKDYVKTIHTKFGDIVDCIDIHKQPAFDHPLLKNHKLQRKPSFQNSIKDINVEKLPSTPIFGLENDPCPTGSVPILRTKDELIQNNSLLNNHIMTQDIRWTHKAELSTLSSLGPYYGVGGRNNIYKPKVNKDQISASHLWVRNGGNMIRVGWHVAPQLYGNDEIYFYSLWTVRKCYIFFVLLIKEPKV</sequence>
<protein>
    <recommendedName>
        <fullName evidence="6">Neprosin activation peptide domain-containing protein</fullName>
    </recommendedName>
</protein>
<dbReference type="Pfam" id="PF03080">
    <property type="entry name" value="Neprosin"/>
    <property type="match status" value="1"/>
</dbReference>
<gene>
    <name evidence="4" type="ORF">KK1_048646</name>
</gene>
<name>A0A151UED3_CAJCA</name>
<proteinExistence type="predicted"/>
<dbReference type="Proteomes" id="UP000075243">
    <property type="component" value="Unassembled WGS sequence"/>
</dbReference>
<comment type="caution">
    <text evidence="4">The sequence shown here is derived from an EMBL/GenBank/DDBJ whole genome shotgun (WGS) entry which is preliminary data.</text>
</comment>
<keyword evidence="5" id="KW-1185">Reference proteome</keyword>
<dbReference type="Gramene" id="C.cajan_46874.t">
    <property type="protein sequence ID" value="C.cajan_46874.t"/>
    <property type="gene ID" value="C.cajan_46874"/>
</dbReference>
<dbReference type="InterPro" id="IPR053168">
    <property type="entry name" value="Glutamic_endopeptidase"/>
</dbReference>